<proteinExistence type="inferred from homology"/>
<dbReference type="GO" id="GO:0003697">
    <property type="term" value="F:single-stranded DNA binding"/>
    <property type="evidence" value="ECO:0007669"/>
    <property type="project" value="TreeGrafter"/>
</dbReference>
<protein>
    <recommendedName>
        <fullName evidence="12">DNA replication licensing factor MCM7</fullName>
        <ecNumber evidence="12">3.6.4.12</ecNumber>
    </recommendedName>
</protein>
<dbReference type="SMART" id="SM00350">
    <property type="entry name" value="MCM"/>
    <property type="match status" value="1"/>
</dbReference>
<evidence type="ECO:0000259" key="13">
    <source>
        <dbReference type="PROSITE" id="PS50051"/>
    </source>
</evidence>
<dbReference type="SMART" id="SM00382">
    <property type="entry name" value="AAA"/>
    <property type="match status" value="1"/>
</dbReference>
<keyword evidence="5 12" id="KW-0347">Helicase</keyword>
<dbReference type="GO" id="GO:0006271">
    <property type="term" value="P:DNA strand elongation involved in DNA replication"/>
    <property type="evidence" value="ECO:0007669"/>
    <property type="project" value="TreeGrafter"/>
</dbReference>
<dbReference type="InterPro" id="IPR008050">
    <property type="entry name" value="MCM7"/>
</dbReference>
<dbReference type="GO" id="GO:0017116">
    <property type="term" value="F:single-stranded DNA helicase activity"/>
    <property type="evidence" value="ECO:0007669"/>
    <property type="project" value="TreeGrafter"/>
</dbReference>
<keyword evidence="2 12" id="KW-0235">DNA replication</keyword>
<dbReference type="Gene3D" id="3.40.50.300">
    <property type="entry name" value="P-loop containing nucleotide triphosphate hydrolases"/>
    <property type="match status" value="1"/>
</dbReference>
<evidence type="ECO:0000313" key="14">
    <source>
        <dbReference type="EMBL" id="CAD7694756.1"/>
    </source>
</evidence>
<keyword evidence="15" id="KW-1185">Reference proteome</keyword>
<evidence type="ECO:0000256" key="3">
    <source>
        <dbReference type="ARBA" id="ARBA00022741"/>
    </source>
</evidence>
<keyword evidence="8 12" id="KW-0539">Nucleus</keyword>
<dbReference type="CDD" id="cd17758">
    <property type="entry name" value="MCM7"/>
    <property type="match status" value="1"/>
</dbReference>
<comment type="function">
    <text evidence="12">Acts as component of the MCM2-7 complex (MCM complex) which is the replicative helicase essential for 'once per cell cycle' DNA replication initiation and elongation in eukaryotic cells. The active ATPase sites in the MCM2-7 ring are formed through the interaction surfaces of two neighboring subunits such that a critical structure of a conserved arginine finger motif is provided in trans relative to the ATP-binding site of the Walker A box of the adjacent subunit. The six ATPase active sites, however, are likely to contribute differentially to the complex helicase activity.</text>
</comment>
<dbReference type="AlphaFoldDB" id="A0A8S1IJM6"/>
<sequence>MTQLLPDVDAEREKCREFLEGFKAAGAGGATERKYQAALQNIANREQKTLDIYLDDLHEFFAESDPEFSKSVEHNSRRYVKLFCEAADSAMPAPTRSDIAEDIFDVIADEVNQYQQKERLDQLMMSGQLPAEDPNQGQAMRADMPGVPINELPPALLRRFDVCLKMRGTAPLVNLRAVSSAHVGSLVAFKGIVTYMTDVKPLIRIATYVDNESGQQVYQEVTGRSFMPLQTAPQSPSQPSRPSCLQLEPLSSKFVKFQELKVQEMAEEVPEGSTPRALTVHCTGDLTRLVKPGDQVVISGVLCPQPYTGFRALRAGLVTSTFIEAMEIKVDKVSYTKVAVSDDDQEMIQQLRAEGNVYNRLSQSIAPEIFGHEDVKKALLLLMVGGVTNELGDGMKLRGDIHMCLMGDPGVAKSQLLKHIVNISPRAVYSTGKGSSGVGLTAAVVRDPVTNDFILEGGALVLADKGICCIDEFDKMDEGDRTAIHEVMEQQTVSIAKAGVTTTLNARTTVLAAANPAMGRYDPRRSPTENIALPAALLSRFDLMWLILDRPEEDTDAALADHVLKVHKTGEPPAPEDFEPLTPRQLRAYIRAAKQYRPTVPDELTEYIAGVYAELRSDEQKTKVPHSYTTPRTLMSILRLSQALAKLRFASTVVQSDVDEALRLMKMSKSSLSDRRGQRGRQDPVSAVYRRMNDHWRRDARARRHGIPFAKIRELCTGLVTDREGPGALIRQCLEEYSDLGVIVVQRDASGQEIVRFIE</sequence>
<dbReference type="GO" id="GO:0006270">
    <property type="term" value="P:DNA replication initiation"/>
    <property type="evidence" value="ECO:0007669"/>
    <property type="project" value="InterPro"/>
</dbReference>
<dbReference type="Pfam" id="PF17207">
    <property type="entry name" value="MCM_OB"/>
    <property type="match status" value="1"/>
</dbReference>
<reference evidence="14" key="1">
    <citation type="submission" date="2020-12" db="EMBL/GenBank/DDBJ databases">
        <authorList>
            <person name="Iha C."/>
        </authorList>
    </citation>
    <scope>NUCLEOTIDE SEQUENCE</scope>
</reference>
<accession>A0A8S1IJM6</accession>
<evidence type="ECO:0000256" key="7">
    <source>
        <dbReference type="ARBA" id="ARBA00023125"/>
    </source>
</evidence>
<dbReference type="PROSITE" id="PS00847">
    <property type="entry name" value="MCM_1"/>
    <property type="match status" value="1"/>
</dbReference>
<keyword evidence="4 12" id="KW-0378">Hydrolase</keyword>
<dbReference type="Pfam" id="PF17855">
    <property type="entry name" value="MCM_lid"/>
    <property type="match status" value="1"/>
</dbReference>
<keyword evidence="7 11" id="KW-0238">DNA-binding</keyword>
<dbReference type="InterPro" id="IPR012340">
    <property type="entry name" value="NA-bd_OB-fold"/>
</dbReference>
<evidence type="ECO:0000256" key="1">
    <source>
        <dbReference type="ARBA" id="ARBA00004123"/>
    </source>
</evidence>
<dbReference type="PANTHER" id="PTHR11630:SF26">
    <property type="entry name" value="DNA REPLICATION LICENSING FACTOR MCM7"/>
    <property type="match status" value="1"/>
</dbReference>
<evidence type="ECO:0000256" key="12">
    <source>
        <dbReference type="RuleBase" id="RU365012"/>
    </source>
</evidence>
<comment type="caution">
    <text evidence="14">The sequence shown here is derived from an EMBL/GenBank/DDBJ whole genome shotgun (WGS) entry which is preliminary data.</text>
</comment>
<dbReference type="Gene3D" id="2.40.50.140">
    <property type="entry name" value="Nucleic acid-binding proteins"/>
    <property type="match status" value="1"/>
</dbReference>
<dbReference type="InterPro" id="IPR018525">
    <property type="entry name" value="MCM_CS"/>
</dbReference>
<dbReference type="GO" id="GO:0005524">
    <property type="term" value="F:ATP binding"/>
    <property type="evidence" value="ECO:0007669"/>
    <property type="project" value="UniProtKB-KW"/>
</dbReference>
<dbReference type="SUPFAM" id="SSF52540">
    <property type="entry name" value="P-loop containing nucleoside triphosphate hydrolases"/>
    <property type="match status" value="1"/>
</dbReference>
<evidence type="ECO:0000256" key="4">
    <source>
        <dbReference type="ARBA" id="ARBA00022801"/>
    </source>
</evidence>
<dbReference type="PROSITE" id="PS50051">
    <property type="entry name" value="MCM_2"/>
    <property type="match status" value="1"/>
</dbReference>
<evidence type="ECO:0000256" key="8">
    <source>
        <dbReference type="ARBA" id="ARBA00023242"/>
    </source>
</evidence>
<dbReference type="SUPFAM" id="SSF50249">
    <property type="entry name" value="Nucleic acid-binding proteins"/>
    <property type="match status" value="1"/>
</dbReference>
<organism evidence="14 15">
    <name type="scientific">Ostreobium quekettii</name>
    <dbReference type="NCBI Taxonomy" id="121088"/>
    <lineage>
        <taxon>Eukaryota</taxon>
        <taxon>Viridiplantae</taxon>
        <taxon>Chlorophyta</taxon>
        <taxon>core chlorophytes</taxon>
        <taxon>Ulvophyceae</taxon>
        <taxon>TCBD clade</taxon>
        <taxon>Bryopsidales</taxon>
        <taxon>Ostreobineae</taxon>
        <taxon>Ostreobiaceae</taxon>
        <taxon>Ostreobium</taxon>
    </lineage>
</organism>
<evidence type="ECO:0000256" key="11">
    <source>
        <dbReference type="RuleBase" id="RU004070"/>
    </source>
</evidence>
<dbReference type="PRINTS" id="PR01657">
    <property type="entry name" value="MCMFAMILY"/>
</dbReference>
<comment type="catalytic activity">
    <reaction evidence="10 12">
        <text>ATP + H2O = ADP + phosphate + H(+)</text>
        <dbReference type="Rhea" id="RHEA:13065"/>
        <dbReference type="ChEBI" id="CHEBI:15377"/>
        <dbReference type="ChEBI" id="CHEBI:15378"/>
        <dbReference type="ChEBI" id="CHEBI:30616"/>
        <dbReference type="ChEBI" id="CHEBI:43474"/>
        <dbReference type="ChEBI" id="CHEBI:456216"/>
        <dbReference type="EC" id="3.6.4.12"/>
    </reaction>
</comment>
<dbReference type="PANTHER" id="PTHR11630">
    <property type="entry name" value="DNA REPLICATION LICENSING FACTOR MCM FAMILY MEMBER"/>
    <property type="match status" value="1"/>
</dbReference>
<evidence type="ECO:0000256" key="2">
    <source>
        <dbReference type="ARBA" id="ARBA00022705"/>
    </source>
</evidence>
<dbReference type="InterPro" id="IPR003593">
    <property type="entry name" value="AAA+_ATPase"/>
</dbReference>
<dbReference type="EMBL" id="CAJHUC010000158">
    <property type="protein sequence ID" value="CAD7694756.1"/>
    <property type="molecule type" value="Genomic_DNA"/>
</dbReference>
<dbReference type="FunFam" id="3.40.50.300:FF:000826">
    <property type="entry name" value="Replicative DNA helicase Mcm"/>
    <property type="match status" value="1"/>
</dbReference>
<dbReference type="InterPro" id="IPR041562">
    <property type="entry name" value="MCM_lid"/>
</dbReference>
<dbReference type="Gene3D" id="3.30.1640.10">
    <property type="entry name" value="mini-chromosome maintenance (MCM) complex, chain A, domain 1"/>
    <property type="match status" value="1"/>
</dbReference>
<dbReference type="OrthoDB" id="3207464at2759"/>
<evidence type="ECO:0000256" key="10">
    <source>
        <dbReference type="ARBA" id="ARBA00047995"/>
    </source>
</evidence>
<dbReference type="Pfam" id="PF14551">
    <property type="entry name" value="MCM_N"/>
    <property type="match status" value="1"/>
</dbReference>
<comment type="similarity">
    <text evidence="11">Belongs to the MCM family.</text>
</comment>
<keyword evidence="9 12" id="KW-0131">Cell cycle</keyword>
<evidence type="ECO:0000313" key="15">
    <source>
        <dbReference type="Proteomes" id="UP000708148"/>
    </source>
</evidence>
<dbReference type="GO" id="GO:0042555">
    <property type="term" value="C:MCM complex"/>
    <property type="evidence" value="ECO:0007669"/>
    <property type="project" value="InterPro"/>
</dbReference>
<dbReference type="Proteomes" id="UP000708148">
    <property type="component" value="Unassembled WGS sequence"/>
</dbReference>
<name>A0A8S1IJM6_9CHLO</name>
<evidence type="ECO:0000256" key="9">
    <source>
        <dbReference type="ARBA" id="ARBA00023306"/>
    </source>
</evidence>
<dbReference type="Pfam" id="PF00493">
    <property type="entry name" value="MCM"/>
    <property type="match status" value="1"/>
</dbReference>
<dbReference type="InterPro" id="IPR027925">
    <property type="entry name" value="MCM_N"/>
</dbReference>
<evidence type="ECO:0000256" key="6">
    <source>
        <dbReference type="ARBA" id="ARBA00022840"/>
    </source>
</evidence>
<keyword evidence="3 11" id="KW-0547">Nucleotide-binding</keyword>
<comment type="subcellular location">
    <subcellularLocation>
        <location evidence="1 12">Nucleus</location>
    </subcellularLocation>
</comment>
<dbReference type="InterPro" id="IPR001208">
    <property type="entry name" value="MCM_dom"/>
</dbReference>
<keyword evidence="6 11" id="KW-0067">ATP-binding</keyword>
<dbReference type="EC" id="3.6.4.12" evidence="12"/>
<dbReference type="InterPro" id="IPR027417">
    <property type="entry name" value="P-loop_NTPase"/>
</dbReference>
<dbReference type="InterPro" id="IPR033762">
    <property type="entry name" value="MCM_OB"/>
</dbReference>
<dbReference type="GO" id="GO:0000727">
    <property type="term" value="P:double-strand break repair via break-induced replication"/>
    <property type="evidence" value="ECO:0007669"/>
    <property type="project" value="TreeGrafter"/>
</dbReference>
<dbReference type="InterPro" id="IPR031327">
    <property type="entry name" value="MCM"/>
</dbReference>
<dbReference type="GO" id="GO:0016787">
    <property type="term" value="F:hydrolase activity"/>
    <property type="evidence" value="ECO:0007669"/>
    <property type="project" value="UniProtKB-KW"/>
</dbReference>
<feature type="domain" description="MCM C-terminal AAA(+) ATPase" evidence="13">
    <location>
        <begin position="357"/>
        <end position="563"/>
    </location>
</feature>
<dbReference type="PRINTS" id="PR01663">
    <property type="entry name" value="MCMPROTEIN7"/>
</dbReference>
<evidence type="ECO:0000256" key="5">
    <source>
        <dbReference type="ARBA" id="ARBA00022806"/>
    </source>
</evidence>
<dbReference type="GO" id="GO:0005634">
    <property type="term" value="C:nucleus"/>
    <property type="evidence" value="ECO:0007669"/>
    <property type="project" value="UniProtKB-SubCell"/>
</dbReference>
<gene>
    <name evidence="12" type="primary">MCM7</name>
    <name evidence="14" type="ORF">OSTQU699_LOCUS119</name>
</gene>